<dbReference type="Proteomes" id="UP000481153">
    <property type="component" value="Unassembled WGS sequence"/>
</dbReference>
<dbReference type="InterPro" id="IPR000192">
    <property type="entry name" value="Aminotrans_V_dom"/>
</dbReference>
<proteinExistence type="predicted"/>
<dbReference type="EMBL" id="VJMJ01000041">
    <property type="protein sequence ID" value="KAF0741124.1"/>
    <property type="molecule type" value="Genomic_DNA"/>
</dbReference>
<name>A0A6G0XL88_9STRA</name>
<protein>
    <recommendedName>
        <fullName evidence="1">Aminotransferase class V domain-containing protein</fullName>
    </recommendedName>
</protein>
<evidence type="ECO:0000313" key="4">
    <source>
        <dbReference type="Proteomes" id="UP000481153"/>
    </source>
</evidence>
<gene>
    <name evidence="2" type="ORF">Ae201684_003684</name>
    <name evidence="3" type="ORF">Ae201684_003688</name>
</gene>
<dbReference type="VEuPathDB" id="FungiDB:AeMF1_005417"/>
<evidence type="ECO:0000259" key="1">
    <source>
        <dbReference type="Pfam" id="PF00266"/>
    </source>
</evidence>
<dbReference type="EMBL" id="VJMJ01000041">
    <property type="protein sequence ID" value="KAF0741119.1"/>
    <property type="molecule type" value="Genomic_DNA"/>
</dbReference>
<dbReference type="SUPFAM" id="SSF53383">
    <property type="entry name" value="PLP-dependent transferases"/>
    <property type="match status" value="1"/>
</dbReference>
<sequence>MVSVLSNDPPLGMPLHETTAFHGSLTAIKDTAELVHSADRDTTFSRACTTIDDDENASVSTNAKSQRSNSPNVANLRGEPFVEYLRSQVIGKNMTFTTPFGSRPLVYVDYTASGRSLQCIEDYIQTQVMPFYGNTHTTTSITGLQSTAFREEARGLIAEAVKAAKHKDAVIFTGSGSTGAVHKLVHILGLHLPHPKMSKRPVVFVGPFEHHSNLLPWRESHCDVVQIHESDQGLVDMAHLTQMLKKYAGRPLKIGSFSAASNVTGIVSDVNAIASLLHTHGALAFFDYASCAPYVDMDMNAGSLSYKDAIFFSGHKFLGGPGSPGVLVVKKKLFMTDVPTTPGGGTVLYVTQNDHYYVNHIEEREEGGTPDTIGSIRLGMAFQIKQRVGIPAILDHELENLDKAVERLQALSHITLLGPGPVADKLPILSFLIRCRNRFLHYNFVGALLNDLFGIQSRGGCACAGPYGQRLLGISDSNTQKFKAVLRQNDQVLKPGYTRLSLPYIMSQDEVEYVIAAVEFVALHGWKFLPQYEFKEETGEWTHVNIGEIATEKRLFKDFLDATSDAPVKDLNNYKVYLDEAIALADHAVASMSAQTYAAPGVPLSAKKEPLRWFLYPWEVVKFMQTKNRRAFVPMEPLVGPVAPNRYEKQDDRGDVRDSMIYRGSLWNRLSVKLTGRRASVAGADENPKGMSVFMSLRGSLAHL</sequence>
<comment type="caution">
    <text evidence="3">The sequence shown here is derived from an EMBL/GenBank/DDBJ whole genome shotgun (WGS) entry which is preliminary data.</text>
</comment>
<evidence type="ECO:0000313" key="2">
    <source>
        <dbReference type="EMBL" id="KAF0741119.1"/>
    </source>
</evidence>
<dbReference type="PANTHER" id="PTHR43686:SF1">
    <property type="entry name" value="AMINOTRAN_5 DOMAIN-CONTAINING PROTEIN"/>
    <property type="match status" value="1"/>
</dbReference>
<dbReference type="Gene3D" id="3.90.1150.10">
    <property type="entry name" value="Aspartate Aminotransferase, domain 1"/>
    <property type="match status" value="1"/>
</dbReference>
<dbReference type="InterPro" id="IPR015421">
    <property type="entry name" value="PyrdxlP-dep_Trfase_major"/>
</dbReference>
<dbReference type="InterPro" id="IPR015424">
    <property type="entry name" value="PyrdxlP-dep_Trfase"/>
</dbReference>
<evidence type="ECO:0000313" key="3">
    <source>
        <dbReference type="EMBL" id="KAF0741124.1"/>
    </source>
</evidence>
<organism evidence="3 4">
    <name type="scientific">Aphanomyces euteiches</name>
    <dbReference type="NCBI Taxonomy" id="100861"/>
    <lineage>
        <taxon>Eukaryota</taxon>
        <taxon>Sar</taxon>
        <taxon>Stramenopiles</taxon>
        <taxon>Oomycota</taxon>
        <taxon>Saprolegniomycetes</taxon>
        <taxon>Saprolegniales</taxon>
        <taxon>Verrucalvaceae</taxon>
        <taxon>Aphanomyces</taxon>
    </lineage>
</organism>
<dbReference type="Gene3D" id="3.40.640.10">
    <property type="entry name" value="Type I PLP-dependent aspartate aminotransferase-like (Major domain)"/>
    <property type="match status" value="1"/>
</dbReference>
<feature type="domain" description="Aminotransferase class V" evidence="1">
    <location>
        <begin position="106"/>
        <end position="513"/>
    </location>
</feature>
<dbReference type="PANTHER" id="PTHR43686">
    <property type="entry name" value="SULFURTRANSFERASE-RELATED"/>
    <property type="match status" value="1"/>
</dbReference>
<accession>A0A6G0XL88</accession>
<dbReference type="AlphaFoldDB" id="A0A6G0XL88"/>
<keyword evidence="4" id="KW-1185">Reference proteome</keyword>
<dbReference type="VEuPathDB" id="FungiDB:AeMF1_007237"/>
<reference evidence="3 4" key="1">
    <citation type="submission" date="2019-07" db="EMBL/GenBank/DDBJ databases">
        <title>Genomics analysis of Aphanomyces spp. identifies a new class of oomycete effector associated with host adaptation.</title>
        <authorList>
            <person name="Gaulin E."/>
        </authorList>
    </citation>
    <scope>NUCLEOTIDE SEQUENCE [LARGE SCALE GENOMIC DNA]</scope>
    <source>
        <strain evidence="3 4">ATCC 201684</strain>
    </source>
</reference>
<dbReference type="InterPro" id="IPR015422">
    <property type="entry name" value="PyrdxlP-dep_Trfase_small"/>
</dbReference>
<dbReference type="Pfam" id="PF00266">
    <property type="entry name" value="Aminotran_5"/>
    <property type="match status" value="1"/>
</dbReference>